<dbReference type="EMBL" id="MCIB01000009">
    <property type="protein sequence ID" value="RKD32719.1"/>
    <property type="molecule type" value="Genomic_DNA"/>
</dbReference>
<keyword evidence="1" id="KW-1133">Transmembrane helix</keyword>
<keyword evidence="1" id="KW-0812">Transmembrane</keyword>
<gene>
    <name evidence="3" type="ORF">BET03_10305</name>
</gene>
<feature type="transmembrane region" description="Helical" evidence="1">
    <location>
        <begin position="63"/>
        <end position="83"/>
    </location>
</feature>
<comment type="caution">
    <text evidence="3">The sequence shown here is derived from an EMBL/GenBank/DDBJ whole genome shotgun (WGS) entry which is preliminary data.</text>
</comment>
<evidence type="ECO:0000256" key="1">
    <source>
        <dbReference type="SAM" id="Phobius"/>
    </source>
</evidence>
<keyword evidence="4" id="KW-1185">Reference proteome</keyword>
<dbReference type="Pfam" id="PF07670">
    <property type="entry name" value="Gate"/>
    <property type="match status" value="1"/>
</dbReference>
<evidence type="ECO:0000313" key="3">
    <source>
        <dbReference type="EMBL" id="RKD32719.1"/>
    </source>
</evidence>
<feature type="transmembrane region" description="Helical" evidence="1">
    <location>
        <begin position="123"/>
        <end position="141"/>
    </location>
</feature>
<dbReference type="AlphaFoldDB" id="A0A419T5L3"/>
<evidence type="ECO:0000313" key="4">
    <source>
        <dbReference type="Proteomes" id="UP000284177"/>
    </source>
</evidence>
<name>A0A419T5L3_9FIRM</name>
<organism evidence="3 4">
    <name type="scientific">Thermohalobacter berrensis</name>
    <dbReference type="NCBI Taxonomy" id="99594"/>
    <lineage>
        <taxon>Bacteria</taxon>
        <taxon>Bacillati</taxon>
        <taxon>Bacillota</taxon>
        <taxon>Tissierellia</taxon>
        <taxon>Tissierellales</taxon>
        <taxon>Thermohalobacteraceae</taxon>
        <taxon>Thermohalobacter</taxon>
    </lineage>
</organism>
<sequence>MLDFLSIFKEAFTGSMESVFTIAKIVIPLMIVMEVLKDLNVLDKLSDFLKPISKILGISKESTFPLIIGLFLGLAYGAGVIIKSVKDGDLRKRDLYLLIIFLVACHSVIEDTLIFVAIGANGWLLLGFRIIIAVVLTSLVARHIDKILIKSNNEIKKEVKE</sequence>
<reference evidence="3 4" key="1">
    <citation type="submission" date="2016-08" db="EMBL/GenBank/DDBJ databases">
        <title>Novel Firmicutes and Novel Genomes.</title>
        <authorList>
            <person name="Poppleton D.I."/>
            <person name="Gribaldo S."/>
        </authorList>
    </citation>
    <scope>NUCLEOTIDE SEQUENCE [LARGE SCALE GENOMIC DNA]</scope>
    <source>
        <strain evidence="3 4">CTT3</strain>
    </source>
</reference>
<keyword evidence="1" id="KW-0472">Membrane</keyword>
<feature type="domain" description="Nucleoside transporter/FeoB GTPase Gate" evidence="2">
    <location>
        <begin position="19"/>
        <end position="110"/>
    </location>
</feature>
<feature type="transmembrane region" description="Helical" evidence="1">
    <location>
        <begin position="95"/>
        <end position="117"/>
    </location>
</feature>
<accession>A0A419T5L3</accession>
<dbReference type="Proteomes" id="UP000284177">
    <property type="component" value="Unassembled WGS sequence"/>
</dbReference>
<protein>
    <submittedName>
        <fullName evidence="3">Nucleoside recognition protein</fullName>
    </submittedName>
</protein>
<evidence type="ECO:0000259" key="2">
    <source>
        <dbReference type="Pfam" id="PF07670"/>
    </source>
</evidence>
<dbReference type="InterPro" id="IPR011642">
    <property type="entry name" value="Gate_dom"/>
</dbReference>
<proteinExistence type="predicted"/>